<reference evidence="1" key="1">
    <citation type="submission" date="2022-02" db="EMBL/GenBank/DDBJ databases">
        <title>Plant Genome Project.</title>
        <authorList>
            <person name="Zhang R.-G."/>
        </authorList>
    </citation>
    <scope>NUCLEOTIDE SEQUENCE</scope>
    <source>
        <strain evidence="1">AT1</strain>
    </source>
</reference>
<keyword evidence="2" id="KW-1185">Reference proteome</keyword>
<accession>A0ACC0L9D7</accession>
<gene>
    <name evidence="1" type="ORF">RHMOL_Rhmol13G0222300</name>
</gene>
<dbReference type="EMBL" id="CM046400">
    <property type="protein sequence ID" value="KAI8525329.1"/>
    <property type="molecule type" value="Genomic_DNA"/>
</dbReference>
<sequence>MDLLFLEPNQKDVDPFESILGQANAERAKDLVGGDWLTKKRDSLMIVASLIATMAFQAALNPPGGVWQEDSKVNGSRAGEAVMAYNYQDSYPYFLRFNTIGFVASLSTILLLISGLKFKNKATMWTLMVTMWLAITSIAITYGFANVVVTPKKDRRSLIYTITIGVIVWSGVMSLLLLIHTVDLVRIFVKKRSRMKAIKRIMGFNPESLLALTLTGSARVRDREAHV</sequence>
<comment type="caution">
    <text evidence="1">The sequence shown here is derived from an EMBL/GenBank/DDBJ whole genome shotgun (WGS) entry which is preliminary data.</text>
</comment>
<evidence type="ECO:0000313" key="2">
    <source>
        <dbReference type="Proteomes" id="UP001062846"/>
    </source>
</evidence>
<protein>
    <submittedName>
        <fullName evidence="1">Uncharacterized protein</fullName>
    </submittedName>
</protein>
<organism evidence="1 2">
    <name type="scientific">Rhododendron molle</name>
    <name type="common">Chinese azalea</name>
    <name type="synonym">Azalea mollis</name>
    <dbReference type="NCBI Taxonomy" id="49168"/>
    <lineage>
        <taxon>Eukaryota</taxon>
        <taxon>Viridiplantae</taxon>
        <taxon>Streptophyta</taxon>
        <taxon>Embryophyta</taxon>
        <taxon>Tracheophyta</taxon>
        <taxon>Spermatophyta</taxon>
        <taxon>Magnoliopsida</taxon>
        <taxon>eudicotyledons</taxon>
        <taxon>Gunneridae</taxon>
        <taxon>Pentapetalae</taxon>
        <taxon>asterids</taxon>
        <taxon>Ericales</taxon>
        <taxon>Ericaceae</taxon>
        <taxon>Ericoideae</taxon>
        <taxon>Rhodoreae</taxon>
        <taxon>Rhododendron</taxon>
    </lineage>
</organism>
<proteinExistence type="predicted"/>
<name>A0ACC0L9D7_RHOML</name>
<dbReference type="Proteomes" id="UP001062846">
    <property type="component" value="Chromosome 13"/>
</dbReference>
<evidence type="ECO:0000313" key="1">
    <source>
        <dbReference type="EMBL" id="KAI8525329.1"/>
    </source>
</evidence>